<dbReference type="Proteomes" id="UP000179230">
    <property type="component" value="Unassembled WGS sequence"/>
</dbReference>
<evidence type="ECO:0000313" key="1">
    <source>
        <dbReference type="EMBL" id="OGG87955.1"/>
    </source>
</evidence>
<accession>A0A1F6FQ31</accession>
<comment type="caution">
    <text evidence="1">The sequence shown here is derived from an EMBL/GenBank/DDBJ whole genome shotgun (WGS) entry which is preliminary data.</text>
</comment>
<dbReference type="EMBL" id="MFMT01000033">
    <property type="protein sequence ID" value="OGG87955.1"/>
    <property type="molecule type" value="Genomic_DNA"/>
</dbReference>
<organism evidence="1 2">
    <name type="scientific">Candidatus Kaiserbacteria bacterium RIFOXYD1_FULL_42_15</name>
    <dbReference type="NCBI Taxonomy" id="1798532"/>
    <lineage>
        <taxon>Bacteria</taxon>
        <taxon>Candidatus Kaiseribacteriota</taxon>
    </lineage>
</organism>
<proteinExistence type="predicted"/>
<reference evidence="1 2" key="1">
    <citation type="journal article" date="2016" name="Nat. Commun.">
        <title>Thousands of microbial genomes shed light on interconnected biogeochemical processes in an aquifer system.</title>
        <authorList>
            <person name="Anantharaman K."/>
            <person name="Brown C.T."/>
            <person name="Hug L.A."/>
            <person name="Sharon I."/>
            <person name="Castelle C.J."/>
            <person name="Probst A.J."/>
            <person name="Thomas B.C."/>
            <person name="Singh A."/>
            <person name="Wilkins M.J."/>
            <person name="Karaoz U."/>
            <person name="Brodie E.L."/>
            <person name="Williams K.H."/>
            <person name="Hubbard S.S."/>
            <person name="Banfield J.F."/>
        </authorList>
    </citation>
    <scope>NUCLEOTIDE SEQUENCE [LARGE SCALE GENOMIC DNA]</scope>
</reference>
<protein>
    <submittedName>
        <fullName evidence="1">Uncharacterized protein</fullName>
    </submittedName>
</protein>
<sequence>MVLAVWRKKWIASLSFAKTVDGDDVDCRAPLAKTLNGDDVDCRAPLAKTLTVGRTQIVVFARRESTDD</sequence>
<gene>
    <name evidence="1" type="ORF">A2592_02670</name>
</gene>
<dbReference type="AlphaFoldDB" id="A0A1F6FQ31"/>
<evidence type="ECO:0000313" key="2">
    <source>
        <dbReference type="Proteomes" id="UP000179230"/>
    </source>
</evidence>
<name>A0A1F6FQ31_9BACT</name>